<keyword evidence="2" id="KW-1185">Reference proteome</keyword>
<comment type="caution">
    <text evidence="1">The sequence shown here is derived from an EMBL/GenBank/DDBJ whole genome shotgun (WGS) entry which is preliminary data.</text>
</comment>
<proteinExistence type="predicted"/>
<dbReference type="AlphaFoldDB" id="A0A8J3Z3M1"/>
<reference evidence="1" key="1">
    <citation type="submission" date="2021-01" db="EMBL/GenBank/DDBJ databases">
        <title>Whole genome shotgun sequence of Virgisporangium aurantiacum NBRC 16421.</title>
        <authorList>
            <person name="Komaki H."/>
            <person name="Tamura T."/>
        </authorList>
    </citation>
    <scope>NUCLEOTIDE SEQUENCE</scope>
    <source>
        <strain evidence="1">NBRC 16421</strain>
    </source>
</reference>
<dbReference type="EMBL" id="BOPG01000023">
    <property type="protein sequence ID" value="GIJ56072.1"/>
    <property type="molecule type" value="Genomic_DNA"/>
</dbReference>
<dbReference type="Pfam" id="PF14430">
    <property type="entry name" value="Imm1"/>
    <property type="match status" value="1"/>
</dbReference>
<name>A0A8J3Z3M1_9ACTN</name>
<evidence type="ECO:0000313" key="1">
    <source>
        <dbReference type="EMBL" id="GIJ56072.1"/>
    </source>
</evidence>
<evidence type="ECO:0000313" key="2">
    <source>
        <dbReference type="Proteomes" id="UP000612585"/>
    </source>
</evidence>
<gene>
    <name evidence="1" type="ORF">Vau01_035880</name>
</gene>
<dbReference type="InterPro" id="IPR025680">
    <property type="entry name" value="DddI"/>
</dbReference>
<organism evidence="1 2">
    <name type="scientific">Virgisporangium aurantiacum</name>
    <dbReference type="NCBI Taxonomy" id="175570"/>
    <lineage>
        <taxon>Bacteria</taxon>
        <taxon>Bacillati</taxon>
        <taxon>Actinomycetota</taxon>
        <taxon>Actinomycetes</taxon>
        <taxon>Micromonosporales</taxon>
        <taxon>Micromonosporaceae</taxon>
        <taxon>Virgisporangium</taxon>
    </lineage>
</organism>
<accession>A0A8J3Z3M1</accession>
<sequence>MTYVLIDYMASQEPLLDAADAAVLFDDTVTAILRHGGSGQSLWVGPAGAADDPSRYGLNLAKMDLRIDIDVDLDRAALTWQPDGSVAIELEPGPSLTVIESVDAAALVVTGTRARVSAATARAAFLEYAATGKRPTCVEWAPAES</sequence>
<dbReference type="Proteomes" id="UP000612585">
    <property type="component" value="Unassembled WGS sequence"/>
</dbReference>
<evidence type="ECO:0008006" key="3">
    <source>
        <dbReference type="Google" id="ProtNLM"/>
    </source>
</evidence>
<protein>
    <recommendedName>
        <fullName evidence="3">Immunity protein Imm1</fullName>
    </recommendedName>
</protein>